<dbReference type="PANTHER" id="PTHR33238">
    <property type="entry name" value="IRON (METAL) DEPENDENT REPRESSOR, DTXR FAMILY"/>
    <property type="match status" value="1"/>
</dbReference>
<evidence type="ECO:0000259" key="5">
    <source>
        <dbReference type="PROSITE" id="PS50944"/>
    </source>
</evidence>
<dbReference type="Pfam" id="PF02742">
    <property type="entry name" value="Fe_dep_repr_C"/>
    <property type="match status" value="1"/>
</dbReference>
<dbReference type="InterPro" id="IPR022689">
    <property type="entry name" value="Iron_dep_repressor"/>
</dbReference>
<keyword evidence="3" id="KW-0238">DNA-binding</keyword>
<dbReference type="Pfam" id="PF01325">
    <property type="entry name" value="Fe_dep_repress"/>
    <property type="match status" value="1"/>
</dbReference>
<evidence type="ECO:0000313" key="7">
    <source>
        <dbReference type="Proteomes" id="UP000823928"/>
    </source>
</evidence>
<dbReference type="PROSITE" id="PS50944">
    <property type="entry name" value="HTH_DTXR"/>
    <property type="match status" value="1"/>
</dbReference>
<gene>
    <name evidence="6" type="ORF">IAC10_05695</name>
</gene>
<dbReference type="InterPro" id="IPR036421">
    <property type="entry name" value="Fe_dep_repressor_sf"/>
</dbReference>
<dbReference type="SUPFAM" id="SSF47979">
    <property type="entry name" value="Iron-dependent repressor protein, dimerization domain"/>
    <property type="match status" value="1"/>
</dbReference>
<dbReference type="Gene3D" id="1.10.10.10">
    <property type="entry name" value="Winged helix-like DNA-binding domain superfamily/Winged helix DNA-binding domain"/>
    <property type="match status" value="1"/>
</dbReference>
<dbReference type="Gene3D" id="1.10.60.10">
    <property type="entry name" value="Iron dependent repressor, metal binding and dimerisation domain"/>
    <property type="match status" value="1"/>
</dbReference>
<accession>A0A9D1JMJ6</accession>
<dbReference type="InterPro" id="IPR022687">
    <property type="entry name" value="HTH_DTXR"/>
</dbReference>
<evidence type="ECO:0000256" key="2">
    <source>
        <dbReference type="ARBA" id="ARBA00023015"/>
    </source>
</evidence>
<dbReference type="SMART" id="SM00529">
    <property type="entry name" value="HTH_DTXR"/>
    <property type="match status" value="1"/>
</dbReference>
<name>A0A9D1JMJ6_9BACT</name>
<dbReference type="PANTHER" id="PTHR33238:SF7">
    <property type="entry name" value="IRON-DEPENDENT TRANSCRIPTIONAL REGULATOR"/>
    <property type="match status" value="1"/>
</dbReference>
<dbReference type="InterPro" id="IPR036388">
    <property type="entry name" value="WH-like_DNA-bd_sf"/>
</dbReference>
<dbReference type="GO" id="GO:0046914">
    <property type="term" value="F:transition metal ion binding"/>
    <property type="evidence" value="ECO:0007669"/>
    <property type="project" value="InterPro"/>
</dbReference>
<dbReference type="SUPFAM" id="SSF46785">
    <property type="entry name" value="Winged helix' DNA-binding domain"/>
    <property type="match status" value="1"/>
</dbReference>
<dbReference type="Proteomes" id="UP000823928">
    <property type="component" value="Unassembled WGS sequence"/>
</dbReference>
<evidence type="ECO:0000256" key="1">
    <source>
        <dbReference type="ARBA" id="ARBA00007871"/>
    </source>
</evidence>
<keyword evidence="2" id="KW-0805">Transcription regulation</keyword>
<evidence type="ECO:0000256" key="3">
    <source>
        <dbReference type="ARBA" id="ARBA00023125"/>
    </source>
</evidence>
<protein>
    <submittedName>
        <fullName evidence="6">Metal-dependent transcriptional regulator</fullName>
    </submittedName>
</protein>
<evidence type="ECO:0000256" key="4">
    <source>
        <dbReference type="ARBA" id="ARBA00023163"/>
    </source>
</evidence>
<dbReference type="InterPro" id="IPR050536">
    <property type="entry name" value="DtxR_MntR_Metal-Reg"/>
</dbReference>
<dbReference type="InterPro" id="IPR036390">
    <property type="entry name" value="WH_DNA-bd_sf"/>
</dbReference>
<comment type="caution">
    <text evidence="6">The sequence shown here is derived from an EMBL/GenBank/DDBJ whole genome shotgun (WGS) entry which is preliminary data.</text>
</comment>
<proteinExistence type="inferred from homology"/>
<sequence>MTKEKLSSSLEDYLEVIYNIIDKSEKVRAIDISRELNVSRASVTEALKKLADKQLINYGRYDMISMTEEGKKQALGVIEKHNTLQYFFEEIMGLEHAEAATTACKIEHIISQNVLDRFTALKNFHKTNPEYIEAFQKYYRDK</sequence>
<dbReference type="InterPro" id="IPR001367">
    <property type="entry name" value="Fe_dep_repressor"/>
</dbReference>
<comment type="similarity">
    <text evidence="1">Belongs to the DtxR/MntR family.</text>
</comment>
<dbReference type="AlphaFoldDB" id="A0A9D1JMJ6"/>
<reference evidence="6" key="2">
    <citation type="journal article" date="2021" name="PeerJ">
        <title>Extensive microbial diversity within the chicken gut microbiome revealed by metagenomics and culture.</title>
        <authorList>
            <person name="Gilroy R."/>
            <person name="Ravi A."/>
            <person name="Getino M."/>
            <person name="Pursley I."/>
            <person name="Horton D.L."/>
            <person name="Alikhan N.F."/>
            <person name="Baker D."/>
            <person name="Gharbi K."/>
            <person name="Hall N."/>
            <person name="Watson M."/>
            <person name="Adriaenssens E.M."/>
            <person name="Foster-Nyarko E."/>
            <person name="Jarju S."/>
            <person name="Secka A."/>
            <person name="Antonio M."/>
            <person name="Oren A."/>
            <person name="Chaudhuri R.R."/>
            <person name="La Ragione R."/>
            <person name="Hildebrand F."/>
            <person name="Pallen M.J."/>
        </authorList>
    </citation>
    <scope>NUCLEOTIDE SEQUENCE</scope>
    <source>
        <strain evidence="6">6276</strain>
    </source>
</reference>
<dbReference type="GO" id="GO:0046983">
    <property type="term" value="F:protein dimerization activity"/>
    <property type="evidence" value="ECO:0007669"/>
    <property type="project" value="InterPro"/>
</dbReference>
<dbReference type="GO" id="GO:0003677">
    <property type="term" value="F:DNA binding"/>
    <property type="evidence" value="ECO:0007669"/>
    <property type="project" value="UniProtKB-KW"/>
</dbReference>
<evidence type="ECO:0000313" key="6">
    <source>
        <dbReference type="EMBL" id="HIS36107.1"/>
    </source>
</evidence>
<reference evidence="6" key="1">
    <citation type="submission" date="2020-10" db="EMBL/GenBank/DDBJ databases">
        <authorList>
            <person name="Gilroy R."/>
        </authorList>
    </citation>
    <scope>NUCLEOTIDE SEQUENCE</scope>
    <source>
        <strain evidence="6">6276</strain>
    </source>
</reference>
<feature type="domain" description="HTH dtxR-type" evidence="5">
    <location>
        <begin position="6"/>
        <end position="67"/>
    </location>
</feature>
<keyword evidence="4" id="KW-0804">Transcription</keyword>
<organism evidence="6 7">
    <name type="scientific">Candidatus Scatousia excrementigallinarum</name>
    <dbReference type="NCBI Taxonomy" id="2840935"/>
    <lineage>
        <taxon>Bacteria</taxon>
        <taxon>Candidatus Scatousia</taxon>
    </lineage>
</organism>
<dbReference type="EMBL" id="DVIU01000117">
    <property type="protein sequence ID" value="HIS36107.1"/>
    <property type="molecule type" value="Genomic_DNA"/>
</dbReference>
<dbReference type="GO" id="GO:0003700">
    <property type="term" value="F:DNA-binding transcription factor activity"/>
    <property type="evidence" value="ECO:0007669"/>
    <property type="project" value="InterPro"/>
</dbReference>